<evidence type="ECO:0000313" key="12">
    <source>
        <dbReference type="EMBL" id="MCJ2181270.1"/>
    </source>
</evidence>
<feature type="domain" description="Cytochrome c" evidence="11">
    <location>
        <begin position="51"/>
        <end position="153"/>
    </location>
</feature>
<proteinExistence type="predicted"/>
<keyword evidence="4 9" id="KW-0479">Metal-binding</keyword>
<dbReference type="InterPro" id="IPR036909">
    <property type="entry name" value="Cyt_c-like_dom_sf"/>
</dbReference>
<dbReference type="Gene3D" id="1.10.760.10">
    <property type="entry name" value="Cytochrome c-like domain"/>
    <property type="match status" value="3"/>
</dbReference>
<feature type="domain" description="Cytochrome c" evidence="11">
    <location>
        <begin position="195"/>
        <end position="303"/>
    </location>
</feature>
<comment type="caution">
    <text evidence="12">The sequence shown here is derived from an EMBL/GenBank/DDBJ whole genome shotgun (WGS) entry which is preliminary data.</text>
</comment>
<feature type="signal peptide" evidence="10">
    <location>
        <begin position="1"/>
        <end position="27"/>
    </location>
</feature>
<keyword evidence="7 9" id="KW-0408">Iron</keyword>
<evidence type="ECO:0000256" key="1">
    <source>
        <dbReference type="ARBA" id="ARBA00004236"/>
    </source>
</evidence>
<feature type="domain" description="Cytochrome c" evidence="11">
    <location>
        <begin position="318"/>
        <end position="408"/>
    </location>
</feature>
<evidence type="ECO:0000256" key="9">
    <source>
        <dbReference type="PROSITE-ProRule" id="PRU00433"/>
    </source>
</evidence>
<evidence type="ECO:0000259" key="11">
    <source>
        <dbReference type="PROSITE" id="PS51007"/>
    </source>
</evidence>
<evidence type="ECO:0000313" key="13">
    <source>
        <dbReference type="Proteomes" id="UP001162881"/>
    </source>
</evidence>
<keyword evidence="5 10" id="KW-0732">Signal</keyword>
<dbReference type="PROSITE" id="PS51007">
    <property type="entry name" value="CYTC"/>
    <property type="match status" value="3"/>
</dbReference>
<dbReference type="InterPro" id="IPR051459">
    <property type="entry name" value="Cytochrome_c-type_DH"/>
</dbReference>
<keyword evidence="2" id="KW-1003">Cell membrane</keyword>
<keyword evidence="6" id="KW-0677">Repeat</keyword>
<evidence type="ECO:0000256" key="8">
    <source>
        <dbReference type="ARBA" id="ARBA00023136"/>
    </source>
</evidence>
<dbReference type="Proteomes" id="UP001162881">
    <property type="component" value="Unassembled WGS sequence"/>
</dbReference>
<evidence type="ECO:0000256" key="6">
    <source>
        <dbReference type="ARBA" id="ARBA00022737"/>
    </source>
</evidence>
<dbReference type="PANTHER" id="PTHR35008">
    <property type="entry name" value="BLL4482 PROTEIN-RELATED"/>
    <property type="match status" value="1"/>
</dbReference>
<evidence type="ECO:0000256" key="10">
    <source>
        <dbReference type="SAM" id="SignalP"/>
    </source>
</evidence>
<evidence type="ECO:0000256" key="7">
    <source>
        <dbReference type="ARBA" id="ARBA00023004"/>
    </source>
</evidence>
<name>A0ABT0B875_9SPHN</name>
<dbReference type="PANTHER" id="PTHR35008:SF8">
    <property type="entry name" value="ALCOHOL DEHYDROGENASE CYTOCHROME C SUBUNIT"/>
    <property type="match status" value="1"/>
</dbReference>
<dbReference type="EMBL" id="JALHLF010000002">
    <property type="protein sequence ID" value="MCJ2181270.1"/>
    <property type="molecule type" value="Genomic_DNA"/>
</dbReference>
<gene>
    <name evidence="12" type="ORF">MTR62_00885</name>
</gene>
<sequence length="433" mass="45514">MKRSTKIGVGAVALAAIAVVGALTVRANDASADDAADNTVKTADAAPLDPAAVARGHQLAVAGDCAACHTAPGGKPYAGGHELQTPFGTIVSTNITPDRDTGIGNWTERDFFKAVRHGQAPEHMLYPAMPYTAYVQITDRDMHDLWAYFRSIAPAKASGKETSLPFPFNIRLAVSGWNLLFFDNRPFVQDNTKSAQWNQGHYLTDVLGHCGTCHTGKNVLGGDKSGTYLAGGTLQNWHAPDLTASPATGLAAWSQEDIVTYLRTGSNRHAVAAGPMAEAVEESTQRMTDAERQAIAGYLKSLPAHTTATQQPLAASDPAMVRGKVIFEASCSACHTATGQGIAGMATHLADNSAVRSDDPASLIHVVLDGARAARTQANPTGAGMPSYAWKLDDADVAAVLTYVRNSWGNAARPITSGDVADARRSLGARKAL</sequence>
<dbReference type="InterPro" id="IPR014353">
    <property type="entry name" value="Membr-bd_ADH_cyt_c"/>
</dbReference>
<protein>
    <submittedName>
        <fullName evidence="12">Cytochrome c</fullName>
    </submittedName>
</protein>
<reference evidence="12" key="1">
    <citation type="submission" date="2022-03" db="EMBL/GenBank/DDBJ databases">
        <title>Identification of a novel bacterium isolated from mangrove sediments.</title>
        <authorList>
            <person name="Pan X."/>
        </authorList>
    </citation>
    <scope>NUCLEOTIDE SEQUENCE</scope>
    <source>
        <strain evidence="12">B1949</strain>
    </source>
</reference>
<organism evidence="12 13">
    <name type="scientific">Novosphingobium organovorum</name>
    <dbReference type="NCBI Taxonomy" id="2930092"/>
    <lineage>
        <taxon>Bacteria</taxon>
        <taxon>Pseudomonadati</taxon>
        <taxon>Pseudomonadota</taxon>
        <taxon>Alphaproteobacteria</taxon>
        <taxon>Sphingomonadales</taxon>
        <taxon>Sphingomonadaceae</taxon>
        <taxon>Novosphingobium</taxon>
    </lineage>
</organism>
<dbReference type="RefSeq" id="WP_244016392.1">
    <property type="nucleotide sequence ID" value="NZ_JALHLF010000002.1"/>
</dbReference>
<evidence type="ECO:0000256" key="2">
    <source>
        <dbReference type="ARBA" id="ARBA00022475"/>
    </source>
</evidence>
<dbReference type="SUPFAM" id="SSF46626">
    <property type="entry name" value="Cytochrome c"/>
    <property type="match status" value="3"/>
</dbReference>
<keyword evidence="3 9" id="KW-0349">Heme</keyword>
<dbReference type="PIRSF" id="PIRSF000018">
    <property type="entry name" value="Mb_ADH_cyt_c"/>
    <property type="match status" value="1"/>
</dbReference>
<dbReference type="InterPro" id="IPR009056">
    <property type="entry name" value="Cyt_c-like_dom"/>
</dbReference>
<evidence type="ECO:0000256" key="5">
    <source>
        <dbReference type="ARBA" id="ARBA00022729"/>
    </source>
</evidence>
<feature type="chain" id="PRO_5046584433" evidence="10">
    <location>
        <begin position="28"/>
        <end position="433"/>
    </location>
</feature>
<comment type="subcellular location">
    <subcellularLocation>
        <location evidence="1">Cell membrane</location>
    </subcellularLocation>
</comment>
<keyword evidence="8" id="KW-0472">Membrane</keyword>
<keyword evidence="13" id="KW-1185">Reference proteome</keyword>
<dbReference type="Pfam" id="PF00034">
    <property type="entry name" value="Cytochrom_C"/>
    <property type="match status" value="3"/>
</dbReference>
<evidence type="ECO:0000256" key="4">
    <source>
        <dbReference type="ARBA" id="ARBA00022723"/>
    </source>
</evidence>
<evidence type="ECO:0000256" key="3">
    <source>
        <dbReference type="ARBA" id="ARBA00022617"/>
    </source>
</evidence>
<accession>A0ABT0B875</accession>